<feature type="transmembrane region" description="Helical" evidence="6">
    <location>
        <begin position="120"/>
        <end position="141"/>
    </location>
</feature>
<dbReference type="Proteomes" id="UP000257131">
    <property type="component" value="Unassembled WGS sequence"/>
</dbReference>
<proteinExistence type="predicted"/>
<dbReference type="SUPFAM" id="SSF144083">
    <property type="entry name" value="Magnesium transport protein CorA, transmembrane region"/>
    <property type="match status" value="1"/>
</dbReference>
<evidence type="ECO:0000256" key="6">
    <source>
        <dbReference type="SAM" id="Phobius"/>
    </source>
</evidence>
<comment type="subcellular location">
    <subcellularLocation>
        <location evidence="1">Membrane</location>
        <topology evidence="1">Multi-pass membrane protein</topology>
    </subcellularLocation>
</comment>
<comment type="caution">
    <text evidence="7">The sequence shown here is derived from an EMBL/GenBank/DDBJ whole genome shotgun (WGS) entry which is preliminary data.</text>
</comment>
<keyword evidence="3 6" id="KW-1133">Transmembrane helix</keyword>
<protein>
    <submittedName>
        <fullName evidence="7">Uncharacterized protein</fullName>
    </submittedName>
</protein>
<dbReference type="EMBL" id="QOHR01000007">
    <property type="protein sequence ID" value="REC57330.1"/>
    <property type="molecule type" value="Genomic_DNA"/>
</dbReference>
<evidence type="ECO:0000313" key="8">
    <source>
        <dbReference type="Proteomes" id="UP000257131"/>
    </source>
</evidence>
<evidence type="ECO:0000256" key="4">
    <source>
        <dbReference type="ARBA" id="ARBA00023136"/>
    </source>
</evidence>
<feature type="region of interest" description="Disordered" evidence="5">
    <location>
        <begin position="1"/>
        <end position="71"/>
    </location>
</feature>
<feature type="compositionally biased region" description="Low complexity" evidence="5">
    <location>
        <begin position="8"/>
        <end position="17"/>
    </location>
</feature>
<dbReference type="AlphaFoldDB" id="A0A3D9BUW6"/>
<evidence type="ECO:0000256" key="2">
    <source>
        <dbReference type="ARBA" id="ARBA00022692"/>
    </source>
</evidence>
<keyword evidence="4 6" id="KW-0472">Membrane</keyword>
<evidence type="ECO:0000256" key="5">
    <source>
        <dbReference type="SAM" id="MobiDB-lite"/>
    </source>
</evidence>
<evidence type="ECO:0000313" key="7">
    <source>
        <dbReference type="EMBL" id="REC57330.1"/>
    </source>
</evidence>
<evidence type="ECO:0000256" key="3">
    <source>
        <dbReference type="ARBA" id="ARBA00022989"/>
    </source>
</evidence>
<reference evidence="7 8" key="1">
    <citation type="journal article" date="2017" name="Int. J. Syst. Evol. Microbiol.">
        <title>Rhodosalinus sediminis gen. nov., sp. nov., isolated from marine saltern.</title>
        <authorList>
            <person name="Guo L.Y."/>
            <person name="Ling S.K."/>
            <person name="Li C.M."/>
            <person name="Chen G.J."/>
            <person name="Du Z.J."/>
        </authorList>
    </citation>
    <scope>NUCLEOTIDE SEQUENCE [LARGE SCALE GENOMIC DNA]</scope>
    <source>
        <strain evidence="7 8">WDN1C137</strain>
    </source>
</reference>
<accession>A0A3D9BUW6</accession>
<gene>
    <name evidence="7" type="ORF">DRV84_07730</name>
</gene>
<evidence type="ECO:0000256" key="1">
    <source>
        <dbReference type="ARBA" id="ARBA00004141"/>
    </source>
</evidence>
<feature type="transmembrane region" description="Helical" evidence="6">
    <location>
        <begin position="79"/>
        <end position="100"/>
    </location>
</feature>
<name>A0A3D9BUW6_9RHOB</name>
<dbReference type="InterPro" id="IPR045863">
    <property type="entry name" value="CorA_TM1_TM2"/>
</dbReference>
<sequence length="147" mass="14447">MRTGHLVAGGRAEARGVGPDRVAAGQPLGCGTPVPGRHEGPRKRAQRDVRPIAGQAGGLSRAAGAPRDATGGGVACERAASLGIVAAVAMLVLPPARIASGHGMTFGPMPETGGHLGGPMAPGVVAAGLMAASAVAARVIVRRKECI</sequence>
<dbReference type="GO" id="GO:0016020">
    <property type="term" value="C:membrane"/>
    <property type="evidence" value="ECO:0007669"/>
    <property type="project" value="UniProtKB-SubCell"/>
</dbReference>
<organism evidence="7 8">
    <name type="scientific">Rhodosalinus sediminis</name>
    <dbReference type="NCBI Taxonomy" id="1940533"/>
    <lineage>
        <taxon>Bacteria</taxon>
        <taxon>Pseudomonadati</taxon>
        <taxon>Pseudomonadota</taxon>
        <taxon>Alphaproteobacteria</taxon>
        <taxon>Rhodobacterales</taxon>
        <taxon>Paracoccaceae</taxon>
        <taxon>Rhodosalinus</taxon>
    </lineage>
</organism>
<keyword evidence="8" id="KW-1185">Reference proteome</keyword>
<keyword evidence="2 6" id="KW-0812">Transmembrane</keyword>